<dbReference type="Proteomes" id="UP000601435">
    <property type="component" value="Unassembled WGS sequence"/>
</dbReference>
<comment type="caution">
    <text evidence="1">The sequence shown here is derived from an EMBL/GenBank/DDBJ whole genome shotgun (WGS) entry which is preliminary data.</text>
</comment>
<evidence type="ECO:0000313" key="1">
    <source>
        <dbReference type="EMBL" id="CAE7553141.1"/>
    </source>
</evidence>
<keyword evidence="2" id="KW-1185">Reference proteome</keyword>
<dbReference type="EMBL" id="CAJNJA010026013">
    <property type="protein sequence ID" value="CAE7553141.1"/>
    <property type="molecule type" value="Genomic_DNA"/>
</dbReference>
<reference evidence="1" key="1">
    <citation type="submission" date="2021-02" db="EMBL/GenBank/DDBJ databases">
        <authorList>
            <person name="Dougan E. K."/>
            <person name="Rhodes N."/>
            <person name="Thang M."/>
            <person name="Chan C."/>
        </authorList>
    </citation>
    <scope>NUCLEOTIDE SEQUENCE</scope>
</reference>
<dbReference type="AlphaFoldDB" id="A0A812U2F2"/>
<accession>A0A812U2F2</accession>
<proteinExistence type="predicted"/>
<name>A0A812U2F2_9DINO</name>
<evidence type="ECO:0000313" key="2">
    <source>
        <dbReference type="Proteomes" id="UP000601435"/>
    </source>
</evidence>
<protein>
    <submittedName>
        <fullName evidence="1">Uncharacterized protein</fullName>
    </submittedName>
</protein>
<organism evidence="1 2">
    <name type="scientific">Symbiodinium necroappetens</name>
    <dbReference type="NCBI Taxonomy" id="1628268"/>
    <lineage>
        <taxon>Eukaryota</taxon>
        <taxon>Sar</taxon>
        <taxon>Alveolata</taxon>
        <taxon>Dinophyceae</taxon>
        <taxon>Suessiales</taxon>
        <taxon>Symbiodiniaceae</taxon>
        <taxon>Symbiodinium</taxon>
    </lineage>
</organism>
<gene>
    <name evidence="1" type="ORF">SNEC2469_LOCUS15942</name>
</gene>
<sequence length="160" mass="17703">MEATAGSTFSTIPVVMERRIKPPDGFWMWTRRPRKHSRIWTRTASVRTRRASMEAMLLHRLPRLSGRSSVEAVGRRWRCSSPRIAVTITSRSASRPVPAGTEALCLASGVGCTRAKDCSAAAQATRTRKRPTASGPQGLIPVQAFVVSPQRQRHRLQTGI</sequence>
<dbReference type="OrthoDB" id="10292098at2759"/>